<dbReference type="Pfam" id="PF18143">
    <property type="entry name" value="HAD_SAK_2"/>
    <property type="match status" value="1"/>
</dbReference>
<keyword evidence="2" id="KW-1185">Reference proteome</keyword>
<evidence type="ECO:0000313" key="1">
    <source>
        <dbReference type="EMBL" id="CAG9187464.1"/>
    </source>
</evidence>
<comment type="caution">
    <text evidence="1">The sequence shown here is derived from an EMBL/GenBank/DDBJ whole genome shotgun (WGS) entry which is preliminary data.</text>
</comment>
<accession>A0ABM8Y3W6</accession>
<reference evidence="1 2" key="1">
    <citation type="submission" date="2021-08" db="EMBL/GenBank/DDBJ databases">
        <authorList>
            <person name="Peeters C."/>
        </authorList>
    </citation>
    <scope>NUCLEOTIDE SEQUENCE [LARGE SCALE GENOMIC DNA]</scope>
    <source>
        <strain evidence="1 2">LMG 23994</strain>
    </source>
</reference>
<name>A0ABM8Y3W6_9BURK</name>
<gene>
    <name evidence="1" type="ORF">LMG23994_06909</name>
</gene>
<evidence type="ECO:0008006" key="3">
    <source>
        <dbReference type="Google" id="ProtNLM"/>
    </source>
</evidence>
<dbReference type="EMBL" id="CAJZAF010000073">
    <property type="protein sequence ID" value="CAG9187464.1"/>
    <property type="molecule type" value="Genomic_DNA"/>
</dbReference>
<dbReference type="Proteomes" id="UP000701702">
    <property type="component" value="Unassembled WGS sequence"/>
</dbReference>
<sequence>MGARRGKRRRSEANAPGNVLFVDYDNCLTRSDCYVVGEDVVPSEPGVVLFEYAGILEQLLEPYSDVRMVLSTDWVQTFGFERARDALPLASLRARVIGTTYPADDTSALQFPTLTRGEQVLRYVAKHRLKSWLALDDRRDGFESCMLNLIHCQRGVGLGDRDVQRMLRERLYATFYVQDWR</sequence>
<protein>
    <recommendedName>
        <fullName evidence="3">Hydrolase</fullName>
    </recommendedName>
</protein>
<proteinExistence type="predicted"/>
<dbReference type="RefSeq" id="WP_224010802.1">
    <property type="nucleotide sequence ID" value="NZ_CAJZAF010000073.1"/>
</dbReference>
<evidence type="ECO:0000313" key="2">
    <source>
        <dbReference type="Proteomes" id="UP000701702"/>
    </source>
</evidence>
<organism evidence="1 2">
    <name type="scientific">Cupriavidus pinatubonensis</name>
    <dbReference type="NCBI Taxonomy" id="248026"/>
    <lineage>
        <taxon>Bacteria</taxon>
        <taxon>Pseudomonadati</taxon>
        <taxon>Pseudomonadota</taxon>
        <taxon>Betaproteobacteria</taxon>
        <taxon>Burkholderiales</taxon>
        <taxon>Burkholderiaceae</taxon>
        <taxon>Cupriavidus</taxon>
    </lineage>
</organism>